<dbReference type="Pfam" id="PF01872">
    <property type="entry name" value="RibD_C"/>
    <property type="match status" value="1"/>
</dbReference>
<protein>
    <submittedName>
        <fullName evidence="2">Dihydrofolate reductase family protein</fullName>
    </submittedName>
</protein>
<organism evidence="2 3">
    <name type="scientific">Brevibacterium daeguense</name>
    <dbReference type="NCBI Taxonomy" id="909936"/>
    <lineage>
        <taxon>Bacteria</taxon>
        <taxon>Bacillati</taxon>
        <taxon>Actinomycetota</taxon>
        <taxon>Actinomycetes</taxon>
        <taxon>Micrococcales</taxon>
        <taxon>Brevibacteriaceae</taxon>
        <taxon>Brevibacterium</taxon>
    </lineage>
</organism>
<gene>
    <name evidence="2" type="ORF">GCM10022261_16620</name>
</gene>
<accession>A0ABP8EJP5</accession>
<evidence type="ECO:0000259" key="1">
    <source>
        <dbReference type="Pfam" id="PF01872"/>
    </source>
</evidence>
<sequence>MLLTLHTFMTLDGVMQGPGGKDEDTSGGFSAGGWTVPYTDEGFGEIVDSWFAKTSAVLLGRTTFEMFREFWPHVDDTDPVARVLNHSPKYVVAHDGFEPGWESSHLISGSDPLPAIRALKESGTGELQVHGSWQLARSLHNAGLIDEYRLVIFPVTVGAGKRLFAEDGPPRSFRPITTRTTAAGGLYIEATPGELRQGTYIVEDGRERPVLED</sequence>
<dbReference type="InterPro" id="IPR024072">
    <property type="entry name" value="DHFR-like_dom_sf"/>
</dbReference>
<evidence type="ECO:0000313" key="2">
    <source>
        <dbReference type="EMBL" id="GAA4284131.1"/>
    </source>
</evidence>
<dbReference type="InterPro" id="IPR002734">
    <property type="entry name" value="RibDG_C"/>
</dbReference>
<keyword evidence="3" id="KW-1185">Reference proteome</keyword>
<dbReference type="EMBL" id="BAABAZ010000005">
    <property type="protein sequence ID" value="GAA4284131.1"/>
    <property type="molecule type" value="Genomic_DNA"/>
</dbReference>
<evidence type="ECO:0000313" key="3">
    <source>
        <dbReference type="Proteomes" id="UP001501586"/>
    </source>
</evidence>
<reference evidence="3" key="1">
    <citation type="journal article" date="2019" name="Int. J. Syst. Evol. Microbiol.">
        <title>The Global Catalogue of Microorganisms (GCM) 10K type strain sequencing project: providing services to taxonomists for standard genome sequencing and annotation.</title>
        <authorList>
            <consortium name="The Broad Institute Genomics Platform"/>
            <consortium name="The Broad Institute Genome Sequencing Center for Infectious Disease"/>
            <person name="Wu L."/>
            <person name="Ma J."/>
        </authorList>
    </citation>
    <scope>NUCLEOTIDE SEQUENCE [LARGE SCALE GENOMIC DNA]</scope>
    <source>
        <strain evidence="3">JCM 17458</strain>
    </source>
</reference>
<comment type="caution">
    <text evidence="2">The sequence shown here is derived from an EMBL/GenBank/DDBJ whole genome shotgun (WGS) entry which is preliminary data.</text>
</comment>
<dbReference type="Gene3D" id="3.40.430.10">
    <property type="entry name" value="Dihydrofolate Reductase, subunit A"/>
    <property type="match status" value="1"/>
</dbReference>
<dbReference type="RefSeq" id="WP_236864244.1">
    <property type="nucleotide sequence ID" value="NZ_BAABAZ010000005.1"/>
</dbReference>
<proteinExistence type="predicted"/>
<dbReference type="SUPFAM" id="SSF53597">
    <property type="entry name" value="Dihydrofolate reductase-like"/>
    <property type="match status" value="1"/>
</dbReference>
<dbReference type="PANTHER" id="PTHR38011">
    <property type="entry name" value="DIHYDROFOLATE REDUCTASE FAMILY PROTEIN (AFU_ORTHOLOGUE AFUA_8G06820)"/>
    <property type="match status" value="1"/>
</dbReference>
<feature type="domain" description="Bacterial bifunctional deaminase-reductase C-terminal" evidence="1">
    <location>
        <begin position="3"/>
        <end position="175"/>
    </location>
</feature>
<dbReference type="Proteomes" id="UP001501586">
    <property type="component" value="Unassembled WGS sequence"/>
</dbReference>
<dbReference type="PANTHER" id="PTHR38011:SF2">
    <property type="entry name" value="BIFUNCTIONAL DEAMINASE-REDUCTASE DOMAIN PROTEIN"/>
    <property type="match status" value="1"/>
</dbReference>
<dbReference type="InterPro" id="IPR050765">
    <property type="entry name" value="Riboflavin_Biosynth_HTPR"/>
</dbReference>
<name>A0ABP8EJP5_9MICO</name>